<keyword evidence="2" id="KW-1185">Reference proteome</keyword>
<dbReference type="EMBL" id="CM047591">
    <property type="protein sequence ID" value="KAI9918569.1"/>
    <property type="molecule type" value="Genomic_DNA"/>
</dbReference>
<organism evidence="1 2">
    <name type="scientific">Peronosclerospora sorghi</name>
    <dbReference type="NCBI Taxonomy" id="230839"/>
    <lineage>
        <taxon>Eukaryota</taxon>
        <taxon>Sar</taxon>
        <taxon>Stramenopiles</taxon>
        <taxon>Oomycota</taxon>
        <taxon>Peronosporomycetes</taxon>
        <taxon>Peronosporales</taxon>
        <taxon>Peronosporaceae</taxon>
        <taxon>Peronosclerospora</taxon>
    </lineage>
</organism>
<protein>
    <submittedName>
        <fullName evidence="1">Uncharacterized protein</fullName>
    </submittedName>
</protein>
<evidence type="ECO:0000313" key="1">
    <source>
        <dbReference type="EMBL" id="KAI9918569.1"/>
    </source>
</evidence>
<accession>A0ACC0WIJ5</accession>
<proteinExistence type="predicted"/>
<evidence type="ECO:0000313" key="2">
    <source>
        <dbReference type="Proteomes" id="UP001163321"/>
    </source>
</evidence>
<sequence length="88" mass="10106">MGTVQCLLDHAKIELLRNVTERPLYKTIESLTSFINIHSSHMGPVLNGKKVLLHTIPKTVQLLAIKIQWGEWVAFFGTEVMHLRWTPE</sequence>
<gene>
    <name evidence="1" type="ORF">PsorP6_012237</name>
</gene>
<name>A0ACC0WIJ5_9STRA</name>
<comment type="caution">
    <text evidence="1">The sequence shown here is derived from an EMBL/GenBank/DDBJ whole genome shotgun (WGS) entry which is preliminary data.</text>
</comment>
<reference evidence="1 2" key="1">
    <citation type="journal article" date="2022" name="bioRxiv">
        <title>The genome of the oomycete Peronosclerospora sorghi, a cosmopolitan pathogen of maize and sorghum, is inflated with dispersed pseudogenes.</title>
        <authorList>
            <person name="Fletcher K."/>
            <person name="Martin F."/>
            <person name="Isakeit T."/>
            <person name="Cavanaugh K."/>
            <person name="Magill C."/>
            <person name="Michelmore R."/>
        </authorList>
    </citation>
    <scope>NUCLEOTIDE SEQUENCE [LARGE SCALE GENOMIC DNA]</scope>
    <source>
        <strain evidence="1">P6</strain>
    </source>
</reference>
<dbReference type="Proteomes" id="UP001163321">
    <property type="component" value="Chromosome 12"/>
</dbReference>